<feature type="domain" description="RRM" evidence="6">
    <location>
        <begin position="228"/>
        <end position="297"/>
    </location>
</feature>
<reference evidence="8" key="1">
    <citation type="journal article" date="2024" name="IScience">
        <title>Strigolactones Initiate the Formation of Haustorium-like Structures in Castilleja.</title>
        <authorList>
            <person name="Buerger M."/>
            <person name="Peterson D."/>
            <person name="Chory J."/>
        </authorList>
    </citation>
    <scope>NUCLEOTIDE SEQUENCE [LARGE SCALE GENOMIC DNA]</scope>
</reference>
<comment type="caution">
    <text evidence="7">The sequence shown here is derived from an EMBL/GenBank/DDBJ whole genome shotgun (WGS) entry which is preliminary data.</text>
</comment>
<dbReference type="SMART" id="SM00360">
    <property type="entry name" value="RRM"/>
    <property type="match status" value="2"/>
</dbReference>
<keyword evidence="8" id="KW-1185">Reference proteome</keyword>
<sequence length="297" mass="32423">MAGTGMHPYHHHPWPPAPAPPQVSAAAPPPPPTHPHPPPIQLDSPSGRPISDELRTIFISGLPEDVKERELQNLLRWLPGYEASQVNFKGEHPMGFALFATGHHALAAKDALQDMVFDSDSKSVLHTEMAKKNLFVKRGIVADSNAYDQSKRMRTGGDYTHTAYSTSPFHPPPPAMWAPHGYMPPAPPQYDPYVGYAVPSVPMPAPAPVPAPSSYVPVQNIKDNPPCNTLFIGNLGENINEEELRGLLIAQPGFKQMKVLRQDRHTVCFIEFEDVNSATNVHRSLQGAVIPSSGSVV</sequence>
<dbReference type="AlphaFoldDB" id="A0ABD3CT70"/>
<dbReference type="InterPro" id="IPR012677">
    <property type="entry name" value="Nucleotide-bd_a/b_plait_sf"/>
</dbReference>
<dbReference type="FunFam" id="3.30.70.330:FF:000037">
    <property type="entry name" value="RNA-binding protein with multiple splicing 2"/>
    <property type="match status" value="1"/>
</dbReference>
<dbReference type="EMBL" id="JAVIJP010000032">
    <property type="protein sequence ID" value="KAL3632832.1"/>
    <property type="molecule type" value="Genomic_DNA"/>
</dbReference>
<name>A0ABD3CT70_9LAMI</name>
<dbReference type="Proteomes" id="UP001632038">
    <property type="component" value="Unassembled WGS sequence"/>
</dbReference>
<dbReference type="Gene3D" id="3.30.70.330">
    <property type="match status" value="2"/>
</dbReference>
<dbReference type="GO" id="GO:0005634">
    <property type="term" value="C:nucleus"/>
    <property type="evidence" value="ECO:0007669"/>
    <property type="project" value="UniProtKB-SubCell"/>
</dbReference>
<dbReference type="InterPro" id="IPR000504">
    <property type="entry name" value="RRM_dom"/>
</dbReference>
<dbReference type="InterPro" id="IPR035979">
    <property type="entry name" value="RBD_domain_sf"/>
</dbReference>
<dbReference type="GO" id="GO:0003723">
    <property type="term" value="F:RNA binding"/>
    <property type="evidence" value="ECO:0007669"/>
    <property type="project" value="UniProtKB-UniRule"/>
</dbReference>
<accession>A0ABD3CT70</accession>
<dbReference type="Pfam" id="PF00076">
    <property type="entry name" value="RRM_1"/>
    <property type="match status" value="2"/>
</dbReference>
<protein>
    <recommendedName>
        <fullName evidence="6">RRM domain-containing protein</fullName>
    </recommendedName>
</protein>
<gene>
    <name evidence="7" type="ORF">CASFOL_025816</name>
</gene>
<dbReference type="FunFam" id="3.30.70.330:FF:000467">
    <property type="entry name" value="Cell wall integrity protein scw1"/>
    <property type="match status" value="1"/>
</dbReference>
<proteinExistence type="predicted"/>
<dbReference type="SUPFAM" id="SSF54928">
    <property type="entry name" value="RNA-binding domain, RBD"/>
    <property type="match status" value="1"/>
</dbReference>
<dbReference type="CDD" id="cd12420">
    <property type="entry name" value="RRM_RBPMS_like"/>
    <property type="match status" value="1"/>
</dbReference>
<comment type="subcellular location">
    <subcellularLocation>
        <location evidence="1">Nucleus</location>
    </subcellularLocation>
</comment>
<evidence type="ECO:0000313" key="7">
    <source>
        <dbReference type="EMBL" id="KAL3632832.1"/>
    </source>
</evidence>
<dbReference type="PROSITE" id="PS50102">
    <property type="entry name" value="RRM"/>
    <property type="match status" value="1"/>
</dbReference>
<evidence type="ECO:0000256" key="2">
    <source>
        <dbReference type="ARBA" id="ARBA00022884"/>
    </source>
</evidence>
<dbReference type="PANTHER" id="PTHR10501">
    <property type="entry name" value="U1 SMALL NUCLEAR RIBONUCLEOPROTEIN A/U2 SMALL NUCLEAR RIBONUCLEOPROTEIN B"/>
    <property type="match status" value="1"/>
</dbReference>
<feature type="compositionally biased region" description="Pro residues" evidence="5">
    <location>
        <begin position="14"/>
        <end position="40"/>
    </location>
</feature>
<organism evidence="7 8">
    <name type="scientific">Castilleja foliolosa</name>
    <dbReference type="NCBI Taxonomy" id="1961234"/>
    <lineage>
        <taxon>Eukaryota</taxon>
        <taxon>Viridiplantae</taxon>
        <taxon>Streptophyta</taxon>
        <taxon>Embryophyta</taxon>
        <taxon>Tracheophyta</taxon>
        <taxon>Spermatophyta</taxon>
        <taxon>Magnoliopsida</taxon>
        <taxon>eudicotyledons</taxon>
        <taxon>Gunneridae</taxon>
        <taxon>Pentapetalae</taxon>
        <taxon>asterids</taxon>
        <taxon>lamiids</taxon>
        <taxon>Lamiales</taxon>
        <taxon>Orobanchaceae</taxon>
        <taxon>Pedicularideae</taxon>
        <taxon>Castillejinae</taxon>
        <taxon>Castilleja</taxon>
    </lineage>
</organism>
<evidence type="ECO:0000256" key="3">
    <source>
        <dbReference type="ARBA" id="ARBA00023242"/>
    </source>
</evidence>
<keyword evidence="2 4" id="KW-0694">RNA-binding</keyword>
<evidence type="ECO:0000313" key="8">
    <source>
        <dbReference type="Proteomes" id="UP001632038"/>
    </source>
</evidence>
<evidence type="ECO:0000256" key="1">
    <source>
        <dbReference type="ARBA" id="ARBA00004123"/>
    </source>
</evidence>
<evidence type="ECO:0000256" key="4">
    <source>
        <dbReference type="PROSITE-ProRule" id="PRU00176"/>
    </source>
</evidence>
<keyword evidence="3" id="KW-0539">Nucleus</keyword>
<evidence type="ECO:0000259" key="6">
    <source>
        <dbReference type="PROSITE" id="PS50102"/>
    </source>
</evidence>
<evidence type="ECO:0000256" key="5">
    <source>
        <dbReference type="SAM" id="MobiDB-lite"/>
    </source>
</evidence>
<feature type="region of interest" description="Disordered" evidence="5">
    <location>
        <begin position="1"/>
        <end position="47"/>
    </location>
</feature>